<evidence type="ECO:0000313" key="3">
    <source>
        <dbReference type="EnsemblPlants" id="PNT63575"/>
    </source>
</evidence>
<dbReference type="InParanoid" id="A0A2K2CNH6"/>
<organism evidence="2">
    <name type="scientific">Brachypodium distachyon</name>
    <name type="common">Purple false brome</name>
    <name type="synonym">Trachynia distachya</name>
    <dbReference type="NCBI Taxonomy" id="15368"/>
    <lineage>
        <taxon>Eukaryota</taxon>
        <taxon>Viridiplantae</taxon>
        <taxon>Streptophyta</taxon>
        <taxon>Embryophyta</taxon>
        <taxon>Tracheophyta</taxon>
        <taxon>Spermatophyta</taxon>
        <taxon>Magnoliopsida</taxon>
        <taxon>Liliopsida</taxon>
        <taxon>Poales</taxon>
        <taxon>Poaceae</taxon>
        <taxon>BOP clade</taxon>
        <taxon>Pooideae</taxon>
        <taxon>Stipodae</taxon>
        <taxon>Brachypodieae</taxon>
        <taxon>Brachypodium</taxon>
    </lineage>
</organism>
<dbReference type="Proteomes" id="UP000008810">
    <property type="component" value="Chromosome 4"/>
</dbReference>
<dbReference type="EMBL" id="CM000883">
    <property type="protein sequence ID" value="PNT63575.1"/>
    <property type="molecule type" value="Genomic_DNA"/>
</dbReference>
<feature type="compositionally biased region" description="Basic residues" evidence="1">
    <location>
        <begin position="100"/>
        <end position="111"/>
    </location>
</feature>
<dbReference type="Gramene" id="PNT63575">
    <property type="protein sequence ID" value="PNT63575"/>
    <property type="gene ID" value="BRADI_4g17444v3"/>
</dbReference>
<feature type="compositionally biased region" description="Basic and acidic residues" evidence="1">
    <location>
        <begin position="155"/>
        <end position="176"/>
    </location>
</feature>
<evidence type="ECO:0000313" key="2">
    <source>
        <dbReference type="EMBL" id="PNT63575.1"/>
    </source>
</evidence>
<feature type="compositionally biased region" description="Gly residues" evidence="1">
    <location>
        <begin position="134"/>
        <end position="151"/>
    </location>
</feature>
<dbReference type="AlphaFoldDB" id="A0A2K2CNH6"/>
<evidence type="ECO:0000256" key="1">
    <source>
        <dbReference type="SAM" id="MobiDB-lite"/>
    </source>
</evidence>
<feature type="compositionally biased region" description="Basic residues" evidence="1">
    <location>
        <begin position="43"/>
        <end position="52"/>
    </location>
</feature>
<protein>
    <submittedName>
        <fullName evidence="2 3">Uncharacterized protein</fullName>
    </submittedName>
</protein>
<feature type="region of interest" description="Disordered" evidence="1">
    <location>
        <begin position="1"/>
        <end position="25"/>
    </location>
</feature>
<reference evidence="3" key="3">
    <citation type="submission" date="2018-08" db="UniProtKB">
        <authorList>
            <consortium name="EnsemblPlants"/>
        </authorList>
    </citation>
    <scope>IDENTIFICATION</scope>
    <source>
        <strain evidence="3">cv. Bd21</strain>
    </source>
</reference>
<feature type="region of interest" description="Disordered" evidence="1">
    <location>
        <begin position="40"/>
        <end position="188"/>
    </location>
</feature>
<evidence type="ECO:0000313" key="4">
    <source>
        <dbReference type="Proteomes" id="UP000008810"/>
    </source>
</evidence>
<keyword evidence="4" id="KW-1185">Reference proteome</keyword>
<sequence length="188" mass="20105">MDGATHANKNNTQSKRLERGLHMSVASDVPATNIIDTIGGARAARRRRRRGQARGVLGVGGRSPATEPGDGGARDREQRRGRAGGAREARPRGEGERHMGQTRRRGRRRGARGGAQRREEAAPARGSRRRRGGHGGGRSSVGGARGQGRGSPRGEAGEGGRPWELRKEEIEGRLREEEEEGEKTSGGG</sequence>
<gene>
    <name evidence="2" type="ORF">BRADI_4g17444v3</name>
</gene>
<feature type="compositionally biased region" description="Basic and acidic residues" evidence="1">
    <location>
        <begin position="72"/>
        <end position="99"/>
    </location>
</feature>
<proteinExistence type="predicted"/>
<reference evidence="2" key="2">
    <citation type="submission" date="2017-06" db="EMBL/GenBank/DDBJ databases">
        <title>WGS assembly of Brachypodium distachyon.</title>
        <authorList>
            <consortium name="The International Brachypodium Initiative"/>
            <person name="Lucas S."/>
            <person name="Harmon-Smith M."/>
            <person name="Lail K."/>
            <person name="Tice H."/>
            <person name="Grimwood J."/>
            <person name="Bruce D."/>
            <person name="Barry K."/>
            <person name="Shu S."/>
            <person name="Lindquist E."/>
            <person name="Wang M."/>
            <person name="Pitluck S."/>
            <person name="Vogel J.P."/>
            <person name="Garvin D.F."/>
            <person name="Mockler T.C."/>
            <person name="Schmutz J."/>
            <person name="Rokhsar D."/>
            <person name="Bevan M.W."/>
        </authorList>
    </citation>
    <scope>NUCLEOTIDE SEQUENCE</scope>
    <source>
        <strain evidence="2">Bd21</strain>
    </source>
</reference>
<name>A0A2K2CNH6_BRADI</name>
<dbReference type="EnsemblPlants" id="PNT63575">
    <property type="protein sequence ID" value="PNT63575"/>
    <property type="gene ID" value="BRADI_4g17444v3"/>
</dbReference>
<reference evidence="2 3" key="1">
    <citation type="journal article" date="2010" name="Nature">
        <title>Genome sequencing and analysis of the model grass Brachypodium distachyon.</title>
        <authorList>
            <consortium name="International Brachypodium Initiative"/>
        </authorList>
    </citation>
    <scope>NUCLEOTIDE SEQUENCE [LARGE SCALE GENOMIC DNA]</scope>
    <source>
        <strain evidence="2 3">Bd21</strain>
    </source>
</reference>
<accession>A0A2K2CNH6</accession>